<feature type="compositionally biased region" description="Basic and acidic residues" evidence="1">
    <location>
        <begin position="166"/>
        <end position="178"/>
    </location>
</feature>
<protein>
    <submittedName>
        <fullName evidence="2">Uncharacterized protein</fullName>
    </submittedName>
</protein>
<dbReference type="InParanoid" id="Q2HI03"/>
<dbReference type="OrthoDB" id="4587410at2759"/>
<sequence length="384" mass="42335">MSSFSTTKIRANTIHENTMGRYYKGSAEPWDECDWCLAKTGWSQRPCLYRTFPEGLSSLRRKECEDVRTRNAAKRNKTLPKAHRRAMRAAPAAAAEAKHKAIPNSTIRTNITNALVVDGLSNLDERTPLEADGGKDTGTEARTEARTETETKEEVCPLPAVSKPTPKLEHRHANDPRKTQQRQPKSCTGLKGVIDEGVGLSSDDGDVARIHASNWKAWPRGQEPIAADATGEDKEVAELVRQGFIGVEELRVGRDDIGGDVCPCTVRFIEARKKGRRGDNCGRQGVQVVGHGPLHAELESDWWYLDDEAYAQLLSDGGARAGALERNVVLRTCRLKRAAVGGLVISVHNKNLGCGWPARIHGRARPEKQILGGKFLMHLSTYHP</sequence>
<dbReference type="eggNOG" id="ENOG502RPSU">
    <property type="taxonomic scope" value="Eukaryota"/>
</dbReference>
<feature type="region of interest" description="Disordered" evidence="1">
    <location>
        <begin position="125"/>
        <end position="193"/>
    </location>
</feature>
<dbReference type="EMBL" id="CH408029">
    <property type="protein sequence ID" value="EAQ91916.1"/>
    <property type="molecule type" value="Genomic_DNA"/>
</dbReference>
<accession>Q2HI03</accession>
<name>Q2HI03_CHAGB</name>
<evidence type="ECO:0000256" key="1">
    <source>
        <dbReference type="SAM" id="MobiDB-lite"/>
    </source>
</evidence>
<evidence type="ECO:0000313" key="2">
    <source>
        <dbReference type="EMBL" id="EAQ91916.1"/>
    </source>
</evidence>
<gene>
    <name evidence="2" type="ORF">CHGG_00151</name>
</gene>
<reference evidence="3" key="1">
    <citation type="journal article" date="2015" name="Genome Announc.">
        <title>Draft genome sequence of the cellulolytic fungus Chaetomium globosum.</title>
        <authorList>
            <person name="Cuomo C.A."/>
            <person name="Untereiner W.A."/>
            <person name="Ma L.-J."/>
            <person name="Grabherr M."/>
            <person name="Birren B.W."/>
        </authorList>
    </citation>
    <scope>NUCLEOTIDE SEQUENCE [LARGE SCALE GENOMIC DNA]</scope>
    <source>
        <strain evidence="3">ATCC 6205 / CBS 148.51 / DSM 1962 / NBRC 6347 / NRRL 1970</strain>
    </source>
</reference>
<feature type="compositionally biased region" description="Basic and acidic residues" evidence="1">
    <location>
        <begin position="125"/>
        <end position="155"/>
    </location>
</feature>
<dbReference type="VEuPathDB" id="FungiDB:CHGG_00151"/>
<keyword evidence="3" id="KW-1185">Reference proteome</keyword>
<dbReference type="HOGENOM" id="CLU_719609_0_0_1"/>
<dbReference type="AlphaFoldDB" id="Q2HI03"/>
<evidence type="ECO:0000313" key="3">
    <source>
        <dbReference type="Proteomes" id="UP000001056"/>
    </source>
</evidence>
<organism evidence="2 3">
    <name type="scientific">Chaetomium globosum (strain ATCC 6205 / CBS 148.51 / DSM 1962 / NBRC 6347 / NRRL 1970)</name>
    <name type="common">Soil fungus</name>
    <dbReference type="NCBI Taxonomy" id="306901"/>
    <lineage>
        <taxon>Eukaryota</taxon>
        <taxon>Fungi</taxon>
        <taxon>Dikarya</taxon>
        <taxon>Ascomycota</taxon>
        <taxon>Pezizomycotina</taxon>
        <taxon>Sordariomycetes</taxon>
        <taxon>Sordariomycetidae</taxon>
        <taxon>Sordariales</taxon>
        <taxon>Chaetomiaceae</taxon>
        <taxon>Chaetomium</taxon>
    </lineage>
</organism>
<dbReference type="Proteomes" id="UP000001056">
    <property type="component" value="Unassembled WGS sequence"/>
</dbReference>
<dbReference type="RefSeq" id="XP_001219372.1">
    <property type="nucleotide sequence ID" value="XM_001219371.1"/>
</dbReference>
<proteinExistence type="predicted"/>
<dbReference type="GeneID" id="4387105"/>